<accession>A0A7H0VBS1</accession>
<dbReference type="KEGG" id="chyd:H4K34_12385"/>
<gene>
    <name evidence="1" type="ORF">H4K34_12385</name>
</gene>
<name>A0A7H0VBS1_9FLAO</name>
<proteinExistence type="predicted"/>
<dbReference type="EMBL" id="CP060139">
    <property type="protein sequence ID" value="QNR23169.1"/>
    <property type="molecule type" value="Genomic_DNA"/>
</dbReference>
<organism evidence="1 2">
    <name type="scientific">Croceimicrobium hydrocarbonivorans</name>
    <dbReference type="NCBI Taxonomy" id="2761580"/>
    <lineage>
        <taxon>Bacteria</taxon>
        <taxon>Pseudomonadati</taxon>
        <taxon>Bacteroidota</taxon>
        <taxon>Flavobacteriia</taxon>
        <taxon>Flavobacteriales</taxon>
        <taxon>Owenweeksiaceae</taxon>
        <taxon>Croceimicrobium</taxon>
    </lineage>
</organism>
<reference evidence="1 2" key="1">
    <citation type="submission" date="2020-08" db="EMBL/GenBank/DDBJ databases">
        <title>Croceimicrobium hydrocarbonivorans gen. nov., sp. nov., a novel marine bacterium isolated from a bacterial consortium that degrades polyethylene terephthalate.</title>
        <authorList>
            <person name="Liu R."/>
        </authorList>
    </citation>
    <scope>NUCLEOTIDE SEQUENCE [LARGE SCALE GENOMIC DNA]</scope>
    <source>
        <strain evidence="1 2">A20-9</strain>
    </source>
</reference>
<dbReference type="RefSeq" id="WP_210757705.1">
    <property type="nucleotide sequence ID" value="NZ_CP060139.1"/>
</dbReference>
<evidence type="ECO:0000313" key="1">
    <source>
        <dbReference type="EMBL" id="QNR23169.1"/>
    </source>
</evidence>
<dbReference type="Proteomes" id="UP000516305">
    <property type="component" value="Chromosome"/>
</dbReference>
<keyword evidence="2" id="KW-1185">Reference proteome</keyword>
<evidence type="ECO:0000313" key="2">
    <source>
        <dbReference type="Proteomes" id="UP000516305"/>
    </source>
</evidence>
<protein>
    <submittedName>
        <fullName evidence="1">Uncharacterized protein</fullName>
    </submittedName>
</protein>
<dbReference type="AlphaFoldDB" id="A0A7H0VBS1"/>
<sequence>MMTLGEITQSEFTLLGAISDEELLMALEGATPQAKKKFTKAIRQFARSRNMAPSKGSRGELEKRLHLLPRDIQEGLARKTLQAVDAAYYVVKDVSGSRVQKLLKDDDNKVVGLSNISSAKLEKGNFFMLSGLTLLSGVAGAEDTVHDVNFGVIPDYLRNGEFEFIANGTNLIQNASNELFNTTGQTMPVGHYRLDNPKLIKDQQTIEFNLEWGSNAPAGTYVKAILRGTIIVKA</sequence>